<gene>
    <name evidence="3" type="ORF">SAMN04489747_1953</name>
</gene>
<dbReference type="InterPro" id="IPR028087">
    <property type="entry name" value="Tad_N"/>
</dbReference>
<dbReference type="AlphaFoldDB" id="A0A1G6YAW5"/>
<evidence type="ECO:0000313" key="4">
    <source>
        <dbReference type="Proteomes" id="UP000198546"/>
    </source>
</evidence>
<protein>
    <submittedName>
        <fullName evidence="3">Flp pilus assembly protein TadG</fullName>
    </submittedName>
</protein>
<accession>A0A1G6YAW5</accession>
<name>A0A1G6YAW5_9ACTN</name>
<evidence type="ECO:0000313" key="3">
    <source>
        <dbReference type="EMBL" id="SDD87634.1"/>
    </source>
</evidence>
<sequence>MSRPSRSGTAHDERGAVNVVVALLMIPLIGFAAIAIDVSAMWSERQQLQTGADASALAIAQDCARQACGTPSATASSLTSANFIAGTASAQVLTPALSSATGRVTVRTSTVTQHVFAPLLGFDQADLSARATVRWGSPTGGSAVLPLAFGWCEFEQQTGGGLPSSTTRHTIFQTKTSDTGCTGPSGNLVPGGFGWLRTDPGTCRASSTISMDVPTDPGSSVPSTCTSADLVGMLDTTVLLPIFDRYQGTGSSATYHVYAYAAFRVTAYHFGGQNSYGSPCNGNDRCIRGYFTTMVELDDAFEYSTTAPQLGASIVSLTD</sequence>
<feature type="domain" description="Putative Flp pilus-assembly TadG-like N-terminal" evidence="2">
    <location>
        <begin position="15"/>
        <end position="58"/>
    </location>
</feature>
<dbReference type="Pfam" id="PF13400">
    <property type="entry name" value="Tad"/>
    <property type="match status" value="1"/>
</dbReference>
<dbReference type="STRING" id="675864.SAMN04489747_1953"/>
<evidence type="ECO:0000259" key="2">
    <source>
        <dbReference type="Pfam" id="PF13400"/>
    </source>
</evidence>
<dbReference type="OrthoDB" id="5187898at2"/>
<keyword evidence="1" id="KW-1133">Transmembrane helix</keyword>
<keyword evidence="1" id="KW-0812">Transmembrane</keyword>
<dbReference type="RefSeq" id="WP_090592794.1">
    <property type="nucleotide sequence ID" value="NZ_LT629688.1"/>
</dbReference>
<evidence type="ECO:0000256" key="1">
    <source>
        <dbReference type="SAM" id="Phobius"/>
    </source>
</evidence>
<dbReference type="Proteomes" id="UP000198546">
    <property type="component" value="Chromosome i"/>
</dbReference>
<proteinExistence type="predicted"/>
<organism evidence="3 4">
    <name type="scientific">Auraticoccus monumenti</name>
    <dbReference type="NCBI Taxonomy" id="675864"/>
    <lineage>
        <taxon>Bacteria</taxon>
        <taxon>Bacillati</taxon>
        <taxon>Actinomycetota</taxon>
        <taxon>Actinomycetes</taxon>
        <taxon>Propionibacteriales</taxon>
        <taxon>Propionibacteriaceae</taxon>
        <taxon>Auraticoccus</taxon>
    </lineage>
</organism>
<keyword evidence="4" id="KW-1185">Reference proteome</keyword>
<dbReference type="EMBL" id="LT629688">
    <property type="protein sequence ID" value="SDD87634.1"/>
    <property type="molecule type" value="Genomic_DNA"/>
</dbReference>
<keyword evidence="1" id="KW-0472">Membrane</keyword>
<reference evidence="3 4" key="1">
    <citation type="submission" date="2016-10" db="EMBL/GenBank/DDBJ databases">
        <authorList>
            <person name="de Groot N.N."/>
        </authorList>
    </citation>
    <scope>NUCLEOTIDE SEQUENCE [LARGE SCALE GENOMIC DNA]</scope>
    <source>
        <strain evidence="3 4">MON 2.2</strain>
    </source>
</reference>
<feature type="transmembrane region" description="Helical" evidence="1">
    <location>
        <begin position="15"/>
        <end position="36"/>
    </location>
</feature>